<dbReference type="SUPFAM" id="SSF53474">
    <property type="entry name" value="alpha/beta-Hydrolases"/>
    <property type="match status" value="1"/>
</dbReference>
<dbReference type="eggNOG" id="COG3675">
    <property type="taxonomic scope" value="Bacteria"/>
</dbReference>
<accession>D2R621</accession>
<dbReference type="Pfam" id="PF01764">
    <property type="entry name" value="Lipase_3"/>
    <property type="match status" value="1"/>
</dbReference>
<sequence>MSNNLRECTRQDKEHCVVPESIATFPLDLRVTVEIGRPMLVGTGVSAPVNTPLGLQEGQISTSPPAIDTASFDLSSLSKSTFTWKAALSLALASKLAYESEQSVKSTCLGSARSWGFSSCEFIDVDETQCFVALTPEIALVAFRGTESRGDWLRNINVAGRTREYGVTHRGFLGAFQAVESRLRSALSGIAGQTLILTGHSLGGALATVMAAEWQHFMPASWGVTFGQPAVGRGSFRMFFSQNYSGKFFRFVNDDDIVPRVPPGYEHVGRLLHFDAQGRLQNGQSLPNTERAFAESINDEAFKPGPPMLTEAEYQGLQSRIGQEVVSVNRPLTESHTMPQTEGLIPSVSDHSLDKYIAKIAAKANL</sequence>
<feature type="domain" description="Fungal lipase-type" evidence="1">
    <location>
        <begin position="141"/>
        <end position="263"/>
    </location>
</feature>
<evidence type="ECO:0000313" key="2">
    <source>
        <dbReference type="EMBL" id="ADB19106.1"/>
    </source>
</evidence>
<evidence type="ECO:0000313" key="3">
    <source>
        <dbReference type="Proteomes" id="UP000001887"/>
    </source>
</evidence>
<dbReference type="AlphaFoldDB" id="D2R621"/>
<dbReference type="InterPro" id="IPR002921">
    <property type="entry name" value="Fungal_lipase-type"/>
</dbReference>
<gene>
    <name evidence="2" type="ordered locus">Psta_4462</name>
</gene>
<name>D2R621_PIRSD</name>
<dbReference type="PANTHER" id="PTHR45856">
    <property type="entry name" value="ALPHA/BETA-HYDROLASES SUPERFAMILY PROTEIN"/>
    <property type="match status" value="1"/>
</dbReference>
<dbReference type="KEGG" id="psl:Psta_4462"/>
<dbReference type="Proteomes" id="UP000001887">
    <property type="component" value="Chromosome"/>
</dbReference>
<protein>
    <submittedName>
        <fullName evidence="2">Lipase class 3</fullName>
    </submittedName>
</protein>
<dbReference type="PANTHER" id="PTHR45856:SF24">
    <property type="entry name" value="FUNGAL LIPASE-LIKE DOMAIN-CONTAINING PROTEIN"/>
    <property type="match status" value="1"/>
</dbReference>
<keyword evidence="3" id="KW-1185">Reference proteome</keyword>
<dbReference type="EMBL" id="CP001848">
    <property type="protein sequence ID" value="ADB19106.1"/>
    <property type="molecule type" value="Genomic_DNA"/>
</dbReference>
<dbReference type="Gene3D" id="3.40.50.1820">
    <property type="entry name" value="alpha/beta hydrolase"/>
    <property type="match status" value="1"/>
</dbReference>
<dbReference type="HOGENOM" id="CLU_032957_4_0_0"/>
<evidence type="ECO:0000259" key="1">
    <source>
        <dbReference type="Pfam" id="PF01764"/>
    </source>
</evidence>
<dbReference type="STRING" id="530564.Psta_4462"/>
<dbReference type="CDD" id="cd00519">
    <property type="entry name" value="Lipase_3"/>
    <property type="match status" value="1"/>
</dbReference>
<dbReference type="GO" id="GO:0006629">
    <property type="term" value="P:lipid metabolic process"/>
    <property type="evidence" value="ECO:0007669"/>
    <property type="project" value="InterPro"/>
</dbReference>
<proteinExistence type="predicted"/>
<reference evidence="2 3" key="1">
    <citation type="journal article" date="2009" name="Stand. Genomic Sci.">
        <title>Complete genome sequence of Pirellula staleyi type strain (ATCC 27377).</title>
        <authorList>
            <person name="Clum A."/>
            <person name="Tindall B.J."/>
            <person name="Sikorski J."/>
            <person name="Ivanova N."/>
            <person name="Mavrommatis K."/>
            <person name="Lucas S."/>
            <person name="Glavina del Rio T."/>
            <person name="Nolan M."/>
            <person name="Chen F."/>
            <person name="Tice H."/>
            <person name="Pitluck S."/>
            <person name="Cheng J.F."/>
            <person name="Chertkov O."/>
            <person name="Brettin T."/>
            <person name="Han C."/>
            <person name="Detter J.C."/>
            <person name="Kuske C."/>
            <person name="Bruce D."/>
            <person name="Goodwin L."/>
            <person name="Ovchinikova G."/>
            <person name="Pati A."/>
            <person name="Mikhailova N."/>
            <person name="Chen A."/>
            <person name="Palaniappan K."/>
            <person name="Land M."/>
            <person name="Hauser L."/>
            <person name="Chang Y.J."/>
            <person name="Jeffries C.D."/>
            <person name="Chain P."/>
            <person name="Rohde M."/>
            <person name="Goker M."/>
            <person name="Bristow J."/>
            <person name="Eisen J.A."/>
            <person name="Markowitz V."/>
            <person name="Hugenholtz P."/>
            <person name="Kyrpides N.C."/>
            <person name="Klenk H.P."/>
            <person name="Lapidus A."/>
        </authorList>
    </citation>
    <scope>NUCLEOTIDE SEQUENCE [LARGE SCALE GENOMIC DNA]</scope>
    <source>
        <strain evidence="3">ATCC 27377 / DSM 6068 / ICPB 4128</strain>
    </source>
</reference>
<dbReference type="InterPro" id="IPR051218">
    <property type="entry name" value="Sec_MonoDiacylglyc_Lipase"/>
</dbReference>
<organism evidence="2 3">
    <name type="scientific">Pirellula staleyi (strain ATCC 27377 / DSM 6068 / ICPB 4128)</name>
    <name type="common">Pirella staleyi</name>
    <dbReference type="NCBI Taxonomy" id="530564"/>
    <lineage>
        <taxon>Bacteria</taxon>
        <taxon>Pseudomonadati</taxon>
        <taxon>Planctomycetota</taxon>
        <taxon>Planctomycetia</taxon>
        <taxon>Pirellulales</taxon>
        <taxon>Pirellulaceae</taxon>
        <taxon>Pirellula</taxon>
    </lineage>
</organism>
<dbReference type="InterPro" id="IPR029058">
    <property type="entry name" value="AB_hydrolase_fold"/>
</dbReference>